<dbReference type="STRING" id="420953.SAMN05192543_105565"/>
<evidence type="ECO:0000313" key="2">
    <source>
        <dbReference type="Proteomes" id="UP000199548"/>
    </source>
</evidence>
<accession>A0A1I3P024</accession>
<name>A0A1I3P024_9BURK</name>
<dbReference type="EMBL" id="FOQU01000005">
    <property type="protein sequence ID" value="SFJ14366.1"/>
    <property type="molecule type" value="Genomic_DNA"/>
</dbReference>
<reference evidence="1 2" key="1">
    <citation type="submission" date="2016-10" db="EMBL/GenBank/DDBJ databases">
        <authorList>
            <person name="de Groot N.N."/>
        </authorList>
    </citation>
    <scope>NUCLEOTIDE SEQUENCE [LARGE SCALE GENOMIC DNA]</scope>
    <source>
        <strain evidence="1 2">LMG 23650</strain>
    </source>
</reference>
<dbReference type="AlphaFoldDB" id="A0A1I3P024"/>
<dbReference type="Proteomes" id="UP000199548">
    <property type="component" value="Unassembled WGS sequence"/>
</dbReference>
<evidence type="ECO:0000313" key="1">
    <source>
        <dbReference type="EMBL" id="SFJ14366.1"/>
    </source>
</evidence>
<keyword evidence="2" id="KW-1185">Reference proteome</keyword>
<gene>
    <name evidence="1" type="ORF">SAMN05192543_105565</name>
</gene>
<dbReference type="RefSeq" id="WP_091014565.1">
    <property type="nucleotide sequence ID" value="NZ_CP041745.1"/>
</dbReference>
<sequence>MSFMRRSKWTYTTGAGGGAGFEFVMATGGDIILADPQGKPQSFGYGGVGVGLSWSIKIPKIKLPKFSIPEVKLAKVGGHSVGATGSTFDFPSYGDIFITPSFHGAELTRADLQGSILYIDASIGLIYGWGGDLMLLGIDTPMFLLGLSNPAFSMLMEDAVAHAPALLFMRGRTLGLQAGASIGILAGYMH</sequence>
<organism evidence="1 2">
    <name type="scientific">Paraburkholderia megapolitana</name>
    <dbReference type="NCBI Taxonomy" id="420953"/>
    <lineage>
        <taxon>Bacteria</taxon>
        <taxon>Pseudomonadati</taxon>
        <taxon>Pseudomonadota</taxon>
        <taxon>Betaproteobacteria</taxon>
        <taxon>Burkholderiales</taxon>
        <taxon>Burkholderiaceae</taxon>
        <taxon>Paraburkholderia</taxon>
    </lineage>
</organism>
<dbReference type="OrthoDB" id="9020852at2"/>
<protein>
    <submittedName>
        <fullName evidence="1">Uncharacterized protein</fullName>
    </submittedName>
</protein>
<proteinExistence type="predicted"/>